<dbReference type="Pfam" id="PF12730">
    <property type="entry name" value="ABC2_membrane_4"/>
    <property type="match status" value="1"/>
</dbReference>
<feature type="transmembrane region" description="Helical" evidence="1">
    <location>
        <begin position="21"/>
        <end position="42"/>
    </location>
</feature>
<dbReference type="RefSeq" id="WP_102365984.1">
    <property type="nucleotide sequence ID" value="NZ_CP020991.1"/>
</dbReference>
<dbReference type="OrthoDB" id="1711106at2"/>
<evidence type="ECO:0000313" key="3">
    <source>
        <dbReference type="Proteomes" id="UP000235589"/>
    </source>
</evidence>
<dbReference type="PANTHER" id="PTHR37305">
    <property type="entry name" value="INTEGRAL MEMBRANE PROTEIN-RELATED"/>
    <property type="match status" value="1"/>
</dbReference>
<gene>
    <name evidence="2" type="ORF">B9O19_01656</name>
</gene>
<dbReference type="AlphaFoldDB" id="A0A2K9P3I5"/>
<dbReference type="PANTHER" id="PTHR37305:SF1">
    <property type="entry name" value="MEMBRANE PROTEIN"/>
    <property type="match status" value="1"/>
</dbReference>
<feature type="transmembrane region" description="Helical" evidence="1">
    <location>
        <begin position="104"/>
        <end position="125"/>
    </location>
</feature>
<protein>
    <submittedName>
        <fullName evidence="2">ABC transporter permease</fullName>
    </submittedName>
</protein>
<evidence type="ECO:0000313" key="2">
    <source>
        <dbReference type="EMBL" id="AUO19812.1"/>
    </source>
</evidence>
<reference evidence="2 3" key="1">
    <citation type="submission" date="2017-04" db="EMBL/GenBank/DDBJ databases">
        <title>Monoglobus pectinilyticus 14 draft genome.</title>
        <authorList>
            <person name="Kim C."/>
            <person name="Rosendale D.I."/>
            <person name="Kelly W.J."/>
            <person name="Tannock G.W."/>
            <person name="Patchett M.L."/>
            <person name="Jordens J.Z."/>
        </authorList>
    </citation>
    <scope>NUCLEOTIDE SEQUENCE [LARGE SCALE GENOMIC DNA]</scope>
    <source>
        <strain evidence="2 3">14</strain>
    </source>
</reference>
<dbReference type="Proteomes" id="UP000235589">
    <property type="component" value="Chromosome"/>
</dbReference>
<accession>A0A2K9P3I5</accession>
<feature type="transmembrane region" description="Helical" evidence="1">
    <location>
        <begin position="62"/>
        <end position="83"/>
    </location>
</feature>
<dbReference type="EMBL" id="CP020991">
    <property type="protein sequence ID" value="AUO19812.1"/>
    <property type="molecule type" value="Genomic_DNA"/>
</dbReference>
<keyword evidence="1" id="KW-1133">Transmembrane helix</keyword>
<feature type="transmembrane region" description="Helical" evidence="1">
    <location>
        <begin position="177"/>
        <end position="201"/>
    </location>
</feature>
<proteinExistence type="predicted"/>
<feature type="transmembrane region" description="Helical" evidence="1">
    <location>
        <begin position="221"/>
        <end position="243"/>
    </location>
</feature>
<evidence type="ECO:0000256" key="1">
    <source>
        <dbReference type="SAM" id="Phobius"/>
    </source>
</evidence>
<dbReference type="KEGG" id="mpec:B9O19_01656"/>
<keyword evidence="1" id="KW-0812">Transmembrane</keyword>
<feature type="transmembrane region" description="Helical" evidence="1">
    <location>
        <begin position="145"/>
        <end position="165"/>
    </location>
</feature>
<sequence length="248" mass="27392">MSGLLANYRNECAKLMSSKKYIVFIIIEILICAVAVFSKLIVTSISKGTWTMNNISSPISLMTLFVQAIVPFIIMLASCDLFAGEFQDKTIRAVFMRPTARYKVFVGKVLAVITIAAVNMAVVLISSSIFDIIVSGSVVNLGYAVWAYILDMVPLAVLALMTIMINQLVKNSTFAMFLAIIVYIGLNVLGIYFSNLSGLVFTGYMQWHKLWLGAGLPISALFSKILLMLGYGLTFTAVGYYLFRFKEC</sequence>
<organism evidence="2 3">
    <name type="scientific">Monoglobus pectinilyticus</name>
    <dbReference type="NCBI Taxonomy" id="1981510"/>
    <lineage>
        <taxon>Bacteria</taxon>
        <taxon>Bacillati</taxon>
        <taxon>Bacillota</taxon>
        <taxon>Clostridia</taxon>
        <taxon>Monoglobales</taxon>
        <taxon>Monoglobaceae</taxon>
        <taxon>Monoglobus</taxon>
    </lineage>
</organism>
<keyword evidence="1" id="KW-0472">Membrane</keyword>
<keyword evidence="3" id="KW-1185">Reference proteome</keyword>
<name>A0A2K9P3I5_9FIRM</name>
<dbReference type="GeneID" id="98063045"/>